<evidence type="ECO:0000313" key="6">
    <source>
        <dbReference type="EMBL" id="PPR01083.1"/>
    </source>
</evidence>
<dbReference type="SUPFAM" id="SSF110857">
    <property type="entry name" value="Gamma-glutamyl cyclotransferase-like"/>
    <property type="match status" value="1"/>
</dbReference>
<dbReference type="STRING" id="231916.A0A409YDI5"/>
<evidence type="ECO:0000256" key="2">
    <source>
        <dbReference type="ARBA" id="ARBA00023239"/>
    </source>
</evidence>
<evidence type="ECO:0000256" key="1">
    <source>
        <dbReference type="ARBA" id="ARBA00012346"/>
    </source>
</evidence>
<proteinExistence type="predicted"/>
<dbReference type="PANTHER" id="PTHR12935">
    <property type="entry name" value="GAMMA-GLUTAMYLCYCLOTRANSFERASE"/>
    <property type="match status" value="1"/>
</dbReference>
<dbReference type="PANTHER" id="PTHR12935:SF0">
    <property type="entry name" value="GAMMA-GLUTAMYLCYCLOTRANSFERASE"/>
    <property type="match status" value="1"/>
</dbReference>
<dbReference type="InParanoid" id="A0A409YDI5"/>
<dbReference type="AlphaFoldDB" id="A0A409YDI5"/>
<keyword evidence="7" id="KW-1185">Reference proteome</keyword>
<dbReference type="GO" id="GO:0003839">
    <property type="term" value="F:gamma-glutamylcyclotransferase activity"/>
    <property type="evidence" value="ECO:0007669"/>
    <property type="project" value="UniProtKB-EC"/>
</dbReference>
<dbReference type="OrthoDB" id="2924818at2759"/>
<evidence type="ECO:0000313" key="7">
    <source>
        <dbReference type="Proteomes" id="UP000284706"/>
    </source>
</evidence>
<protein>
    <recommendedName>
        <fullName evidence="1">gamma-glutamylcyclotransferase</fullName>
        <ecNumber evidence="1">4.3.2.9</ecNumber>
    </recommendedName>
</protein>
<gene>
    <name evidence="6" type="ORF">CVT26_015989</name>
</gene>
<sequence>MSQDTIYFGYGSNLWLDQMKRRCPDSKFIGVGSLADWKWVINIRGYANIIPSKGDVVYGLMYQLTPADERSLDIYEGTTYEKQIIPVNFQRTNGDGESEVVAALIYVDVERKSESHPRTEYIYRMNMGIEDARKEGVPGDYIDKYLRPFIPPPDKYGAMESEFA</sequence>
<feature type="binding site" evidence="4">
    <location>
        <position position="121"/>
    </location>
    <ligand>
        <name>substrate</name>
    </ligand>
</feature>
<feature type="active site" description="Proton acceptor" evidence="3">
    <location>
        <position position="76"/>
    </location>
</feature>
<dbReference type="InterPro" id="IPR013024">
    <property type="entry name" value="GGCT-like"/>
</dbReference>
<keyword evidence="2" id="KW-0456">Lyase</keyword>
<feature type="domain" description="Gamma-glutamylcyclotransferase AIG2-like" evidence="5">
    <location>
        <begin position="7"/>
        <end position="115"/>
    </location>
</feature>
<evidence type="ECO:0000259" key="5">
    <source>
        <dbReference type="Pfam" id="PF06094"/>
    </source>
</evidence>
<reference evidence="6 7" key="1">
    <citation type="journal article" date="2018" name="Evol. Lett.">
        <title>Horizontal gene cluster transfer increased hallucinogenic mushroom diversity.</title>
        <authorList>
            <person name="Reynolds H.T."/>
            <person name="Vijayakumar V."/>
            <person name="Gluck-Thaler E."/>
            <person name="Korotkin H.B."/>
            <person name="Matheny P.B."/>
            <person name="Slot J.C."/>
        </authorList>
    </citation>
    <scope>NUCLEOTIDE SEQUENCE [LARGE SCALE GENOMIC DNA]</scope>
    <source>
        <strain evidence="6 7">SRW20</strain>
    </source>
</reference>
<evidence type="ECO:0000256" key="3">
    <source>
        <dbReference type="PIRSR" id="PIRSR617939-1"/>
    </source>
</evidence>
<evidence type="ECO:0000256" key="4">
    <source>
        <dbReference type="PIRSR" id="PIRSR617939-2"/>
    </source>
</evidence>
<feature type="binding site" evidence="4">
    <location>
        <begin position="7"/>
        <end position="12"/>
    </location>
    <ligand>
        <name>substrate</name>
    </ligand>
</feature>
<dbReference type="CDD" id="cd06661">
    <property type="entry name" value="GGCT_like"/>
    <property type="match status" value="1"/>
</dbReference>
<dbReference type="EC" id="4.3.2.9" evidence="1"/>
<comment type="caution">
    <text evidence="6">The sequence shown here is derived from an EMBL/GenBank/DDBJ whole genome shotgun (WGS) entry which is preliminary data.</text>
</comment>
<organism evidence="6 7">
    <name type="scientific">Gymnopilus dilepis</name>
    <dbReference type="NCBI Taxonomy" id="231916"/>
    <lineage>
        <taxon>Eukaryota</taxon>
        <taxon>Fungi</taxon>
        <taxon>Dikarya</taxon>
        <taxon>Basidiomycota</taxon>
        <taxon>Agaricomycotina</taxon>
        <taxon>Agaricomycetes</taxon>
        <taxon>Agaricomycetidae</taxon>
        <taxon>Agaricales</taxon>
        <taxon>Agaricineae</taxon>
        <taxon>Hymenogastraceae</taxon>
        <taxon>Gymnopilus</taxon>
    </lineage>
</organism>
<dbReference type="InterPro" id="IPR009288">
    <property type="entry name" value="AIG2-like_dom"/>
</dbReference>
<dbReference type="Proteomes" id="UP000284706">
    <property type="component" value="Unassembled WGS sequence"/>
</dbReference>
<accession>A0A409YDI5</accession>
<name>A0A409YDI5_9AGAR</name>
<dbReference type="EMBL" id="NHYE01000966">
    <property type="protein sequence ID" value="PPR01083.1"/>
    <property type="molecule type" value="Genomic_DNA"/>
</dbReference>
<dbReference type="Gene3D" id="3.10.490.10">
    <property type="entry name" value="Gamma-glutamyl cyclotransferase-like"/>
    <property type="match status" value="1"/>
</dbReference>
<dbReference type="Pfam" id="PF06094">
    <property type="entry name" value="GGACT"/>
    <property type="match status" value="1"/>
</dbReference>
<dbReference type="InterPro" id="IPR017939">
    <property type="entry name" value="G-Glutamylcylcotransferase"/>
</dbReference>
<dbReference type="InterPro" id="IPR036568">
    <property type="entry name" value="GGCT-like_sf"/>
</dbReference>